<dbReference type="PANTHER" id="PTHR30566:SF5">
    <property type="entry name" value="MECHANOSENSITIVE ION CHANNEL PROTEIN 1, MITOCHONDRIAL-RELATED"/>
    <property type="match status" value="1"/>
</dbReference>
<evidence type="ECO:0000256" key="5">
    <source>
        <dbReference type="ARBA" id="ARBA00022989"/>
    </source>
</evidence>
<dbReference type="PANTHER" id="PTHR30566">
    <property type="entry name" value="YNAI-RELATED MECHANOSENSITIVE ION CHANNEL"/>
    <property type="match status" value="1"/>
</dbReference>
<dbReference type="Proteomes" id="UP001595683">
    <property type="component" value="Unassembled WGS sequence"/>
</dbReference>
<evidence type="ECO:0000256" key="1">
    <source>
        <dbReference type="ARBA" id="ARBA00004651"/>
    </source>
</evidence>
<dbReference type="SUPFAM" id="SSF50182">
    <property type="entry name" value="Sm-like ribonucleoproteins"/>
    <property type="match status" value="1"/>
</dbReference>
<dbReference type="Gene3D" id="3.30.70.100">
    <property type="match status" value="1"/>
</dbReference>
<dbReference type="Gene3D" id="1.10.287.1260">
    <property type="match status" value="1"/>
</dbReference>
<feature type="transmembrane region" description="Helical" evidence="8">
    <location>
        <begin position="188"/>
        <end position="213"/>
    </location>
</feature>
<organism evidence="12 13">
    <name type="scientific">Novosphingobium pokkalii</name>
    <dbReference type="NCBI Taxonomy" id="1770194"/>
    <lineage>
        <taxon>Bacteria</taxon>
        <taxon>Pseudomonadati</taxon>
        <taxon>Pseudomonadota</taxon>
        <taxon>Alphaproteobacteria</taxon>
        <taxon>Sphingomonadales</taxon>
        <taxon>Sphingomonadaceae</taxon>
        <taxon>Novosphingobium</taxon>
    </lineage>
</organism>
<dbReference type="Gene3D" id="2.30.30.60">
    <property type="match status" value="1"/>
</dbReference>
<comment type="caution">
    <text evidence="12">The sequence shown here is derived from an EMBL/GenBank/DDBJ whole genome shotgun (WGS) entry which is preliminary data.</text>
</comment>
<comment type="similarity">
    <text evidence="2">Belongs to the MscS (TC 1.A.23) family.</text>
</comment>
<dbReference type="PROSITE" id="PS01246">
    <property type="entry name" value="UPF0003"/>
    <property type="match status" value="1"/>
</dbReference>
<comment type="subcellular location">
    <subcellularLocation>
        <location evidence="1">Cell membrane</location>
        <topology evidence="1">Multi-pass membrane protein</topology>
    </subcellularLocation>
</comment>
<accession>A0ABV7UZG9</accession>
<evidence type="ECO:0000259" key="10">
    <source>
        <dbReference type="Pfam" id="PF00924"/>
    </source>
</evidence>
<feature type="transmembrane region" description="Helical" evidence="8">
    <location>
        <begin position="301"/>
        <end position="322"/>
    </location>
</feature>
<feature type="transmembrane region" description="Helical" evidence="8">
    <location>
        <begin position="269"/>
        <end position="289"/>
    </location>
</feature>
<sequence>MPIFRLFRFALLTLLLGLAVPAQAQLTPAASSSPAAPSDPYGRETPRSSVAGLIQALAGRDYERAAHFMSVRMDNARLTNGAEELARRLQVLLDKGGTLRPFGALSNQPVGDLGDDLPFNREQVGTMKVGEDKVPVMLASSQQGQVVVWRVAPETLQILAKADVPREQAAASTSPDAWIVGGAPVSDWLTLLGLAAVSFAAFRLLAALILLVVRKVIPRCQDSAFYRFLAAALPPLSLFLSIMIFFMWANRLPVAIVARQTLLRYGGTVALVALVWFALRLIDAIADLATRRLHHYQRRQVISVVNLLRRGAKLLLLAFTVVGVLDTFGINVTTGIAALGIGGIALALGAQKTVENLVGSVTVIADQPVQVGDFCKVGDVAGTVEDVGIRSTRIRTNDRTLVTIPNGDFAARQIENFATRDRFLFNPTIGIAYGLPAAKVREAVDIVRQTLLDHDGVISDGVRATFTNFADSALTIDVWSYLAGPDYNQAMAARQEVLLSIMEQFEAVGITLAQPTRSVMVQGGVPLPAAETEQQPAT</sequence>
<dbReference type="EMBL" id="JBHRYE010000007">
    <property type="protein sequence ID" value="MFC3670560.1"/>
    <property type="molecule type" value="Genomic_DNA"/>
</dbReference>
<feature type="region of interest" description="Disordered" evidence="7">
    <location>
        <begin position="27"/>
        <end position="46"/>
    </location>
</feature>
<evidence type="ECO:0000313" key="12">
    <source>
        <dbReference type="EMBL" id="MFC3670560.1"/>
    </source>
</evidence>
<evidence type="ECO:0000256" key="4">
    <source>
        <dbReference type="ARBA" id="ARBA00022692"/>
    </source>
</evidence>
<dbReference type="InterPro" id="IPR023408">
    <property type="entry name" value="MscS_beta-dom_sf"/>
</dbReference>
<name>A0ABV7UZG9_9SPHN</name>
<feature type="transmembrane region" description="Helical" evidence="8">
    <location>
        <begin position="225"/>
        <end position="249"/>
    </location>
</feature>
<dbReference type="InterPro" id="IPR006686">
    <property type="entry name" value="MscS_channel_CS"/>
</dbReference>
<gene>
    <name evidence="12" type="ORF">ACFOOT_03895</name>
</gene>
<keyword evidence="3" id="KW-1003">Cell membrane</keyword>
<dbReference type="SUPFAM" id="SSF82689">
    <property type="entry name" value="Mechanosensitive channel protein MscS (YggB), C-terminal domain"/>
    <property type="match status" value="1"/>
</dbReference>
<dbReference type="InterPro" id="IPR006685">
    <property type="entry name" value="MscS_channel_2nd"/>
</dbReference>
<keyword evidence="5 8" id="KW-1133">Transmembrane helix</keyword>
<dbReference type="InterPro" id="IPR011014">
    <property type="entry name" value="MscS_channel_TM-2"/>
</dbReference>
<feature type="transmembrane region" description="Helical" evidence="8">
    <location>
        <begin position="328"/>
        <end position="348"/>
    </location>
</feature>
<evidence type="ECO:0000259" key="11">
    <source>
        <dbReference type="Pfam" id="PF21082"/>
    </source>
</evidence>
<dbReference type="Pfam" id="PF21082">
    <property type="entry name" value="MS_channel_3rd"/>
    <property type="match status" value="1"/>
</dbReference>
<feature type="compositionally biased region" description="Low complexity" evidence="7">
    <location>
        <begin position="28"/>
        <end position="40"/>
    </location>
</feature>
<keyword evidence="13" id="KW-1185">Reference proteome</keyword>
<feature type="domain" description="Mechanosensitive ion channel MscS" evidence="10">
    <location>
        <begin position="353"/>
        <end position="417"/>
    </location>
</feature>
<evidence type="ECO:0000256" key="2">
    <source>
        <dbReference type="ARBA" id="ARBA00008017"/>
    </source>
</evidence>
<keyword evidence="4 8" id="KW-0812">Transmembrane</keyword>
<feature type="domain" description="Mechanosensitive ion channel MscS C-terminal" evidence="11">
    <location>
        <begin position="428"/>
        <end position="510"/>
    </location>
</feature>
<evidence type="ECO:0000256" key="7">
    <source>
        <dbReference type="SAM" id="MobiDB-lite"/>
    </source>
</evidence>
<dbReference type="InterPro" id="IPR010920">
    <property type="entry name" value="LSM_dom_sf"/>
</dbReference>
<dbReference type="RefSeq" id="WP_229815096.1">
    <property type="nucleotide sequence ID" value="NZ_BMZP01000003.1"/>
</dbReference>
<dbReference type="SUPFAM" id="SSF82861">
    <property type="entry name" value="Mechanosensitive channel protein MscS (YggB), transmembrane region"/>
    <property type="match status" value="1"/>
</dbReference>
<reference evidence="13" key="1">
    <citation type="journal article" date="2019" name="Int. J. Syst. Evol. Microbiol.">
        <title>The Global Catalogue of Microorganisms (GCM) 10K type strain sequencing project: providing services to taxonomists for standard genome sequencing and annotation.</title>
        <authorList>
            <consortium name="The Broad Institute Genomics Platform"/>
            <consortium name="The Broad Institute Genome Sequencing Center for Infectious Disease"/>
            <person name="Wu L."/>
            <person name="Ma J."/>
        </authorList>
    </citation>
    <scope>NUCLEOTIDE SEQUENCE [LARGE SCALE GENOMIC DNA]</scope>
    <source>
        <strain evidence="13">KCTC 42224</strain>
    </source>
</reference>
<keyword evidence="6 8" id="KW-0472">Membrane</keyword>
<evidence type="ECO:0000256" key="6">
    <source>
        <dbReference type="ARBA" id="ARBA00023136"/>
    </source>
</evidence>
<feature type="signal peptide" evidence="9">
    <location>
        <begin position="1"/>
        <end position="24"/>
    </location>
</feature>
<dbReference type="InterPro" id="IPR011066">
    <property type="entry name" value="MscS_channel_C_sf"/>
</dbReference>
<protein>
    <submittedName>
        <fullName evidence="12">Mechanosensitive ion channel family protein</fullName>
    </submittedName>
</protein>
<feature type="chain" id="PRO_5046438040" evidence="9">
    <location>
        <begin position="25"/>
        <end position="538"/>
    </location>
</feature>
<keyword evidence="9" id="KW-0732">Signal</keyword>
<proteinExistence type="inferred from homology"/>
<dbReference type="InterPro" id="IPR049278">
    <property type="entry name" value="MS_channel_C"/>
</dbReference>
<evidence type="ECO:0000313" key="13">
    <source>
        <dbReference type="Proteomes" id="UP001595683"/>
    </source>
</evidence>
<evidence type="ECO:0000256" key="8">
    <source>
        <dbReference type="SAM" id="Phobius"/>
    </source>
</evidence>
<evidence type="ECO:0000256" key="3">
    <source>
        <dbReference type="ARBA" id="ARBA00022475"/>
    </source>
</evidence>
<evidence type="ECO:0000256" key="9">
    <source>
        <dbReference type="SAM" id="SignalP"/>
    </source>
</evidence>
<dbReference type="Pfam" id="PF00924">
    <property type="entry name" value="MS_channel_2nd"/>
    <property type="match status" value="1"/>
</dbReference>